<sequence length="402" mass="44956">MRQKMVWFLLGVLVGSLFVASAYPTNESVQYSIPAIQKITESNYTAYLLYSENSFPLDSDVLKSTVQTLVEESAPNAKWHVYAVPELPKSLVITGYGIKVTEEGRVDILITATRSGAPILSDKIKDELLQWSKKAPKFKPDIIPKEKIGVPEGWKVKAVDSNGNVKVYSGESSPYWHNFGALTIEVNDPPYGNIYAKFYAYGLWNDDDPSREYFLVAPDENGEGRYEIDPGYGLLEVEGNKNYKRYVADSSKIIHNWNLEPNLDPQLDRADPVGSLGGHTTTQVTVGYPPAVTFTVTIPDSKILPAVDRSTETATWLLDFNMYSEDAKYSFKTNVASEGHVNENALHDGQWHAIVNVKFQATFKYYDVGGGTYSYSGPHIEWSSTPYKHDTWGAVTWYVKVG</sequence>
<evidence type="ECO:0000313" key="2">
    <source>
        <dbReference type="Proteomes" id="UP000000536"/>
    </source>
</evidence>
<dbReference type="KEGG" id="tko:TK1308"/>
<reference evidence="1 2" key="1">
    <citation type="journal article" date="2005" name="Genome Res.">
        <title>Complete genome sequence of the hyperthermophilic archaeon Thermococcus kodakaraensis KOD1 and comparison with Pyrococcus genomes.</title>
        <authorList>
            <person name="Fukui T."/>
            <person name="Atomi H."/>
            <person name="Kanai T."/>
            <person name="Matsumi R."/>
            <person name="Fujiwara S."/>
            <person name="Imanaka T."/>
        </authorList>
    </citation>
    <scope>NUCLEOTIDE SEQUENCE [LARGE SCALE GENOMIC DNA]</scope>
    <source>
        <strain evidence="2">ATCC BAA-918 / JCM 12380 / KOD1</strain>
    </source>
</reference>
<dbReference type="AlphaFoldDB" id="Q5JGR6"/>
<dbReference type="STRING" id="69014.TK1308"/>
<dbReference type="GeneID" id="78447828"/>
<keyword evidence="2" id="KW-1185">Reference proteome</keyword>
<proteinExistence type="predicted"/>
<evidence type="ECO:0000313" key="1">
    <source>
        <dbReference type="EMBL" id="BAD85497.1"/>
    </source>
</evidence>
<organism evidence="1 2">
    <name type="scientific">Thermococcus kodakarensis (strain ATCC BAA-918 / JCM 12380 / KOD1)</name>
    <name type="common">Pyrococcus kodakaraensis (strain KOD1)</name>
    <dbReference type="NCBI Taxonomy" id="69014"/>
    <lineage>
        <taxon>Archaea</taxon>
        <taxon>Methanobacteriati</taxon>
        <taxon>Methanobacteriota</taxon>
        <taxon>Thermococci</taxon>
        <taxon>Thermococcales</taxon>
        <taxon>Thermococcaceae</taxon>
        <taxon>Thermococcus</taxon>
    </lineage>
</organism>
<dbReference type="PATRIC" id="fig|69014.16.peg.1280"/>
<dbReference type="EMBL" id="AP006878">
    <property type="protein sequence ID" value="BAD85497.1"/>
    <property type="molecule type" value="Genomic_DNA"/>
</dbReference>
<dbReference type="InParanoid" id="Q5JGR6"/>
<protein>
    <submittedName>
        <fullName evidence="1">Uncharacterized protein</fullName>
    </submittedName>
</protein>
<gene>
    <name evidence="1" type="ordered locus">TK1308</name>
</gene>
<dbReference type="OrthoDB" id="102376at2157"/>
<dbReference type="RefSeq" id="WP_011250259.1">
    <property type="nucleotide sequence ID" value="NC_006624.1"/>
</dbReference>
<dbReference type="HOGENOM" id="CLU_697604_0_0_2"/>
<name>Q5JGR6_THEKO</name>
<dbReference type="Proteomes" id="UP000000536">
    <property type="component" value="Chromosome"/>
</dbReference>
<dbReference type="EnsemblBacteria" id="BAD85497">
    <property type="protein sequence ID" value="BAD85497"/>
    <property type="gene ID" value="TK1308"/>
</dbReference>
<accession>Q5JGR6</accession>
<dbReference type="eggNOG" id="arCOG10650">
    <property type="taxonomic scope" value="Archaea"/>
</dbReference>